<keyword evidence="1" id="KW-0732">Signal</keyword>
<dbReference type="Pfam" id="PF03372">
    <property type="entry name" value="Exo_endo_phos"/>
    <property type="match status" value="1"/>
</dbReference>
<dbReference type="GO" id="GO:0003824">
    <property type="term" value="F:catalytic activity"/>
    <property type="evidence" value="ECO:0007669"/>
    <property type="project" value="InterPro"/>
</dbReference>
<sequence>MSSRRLRGLLVAAALAIPLAAAPATGAAAQVRRPAAPHTLRVIQMNLCNSGSAHCFTKKRDHYGNIGDDNIAKKTMAWAVKRVHSLATPPDVITLNEICGKDLQGLKKKLGYKGVTYRGDSFFPVRSKHGGALKCKSSRGSTRYGSAIITKAALPKPYATHRDYLKYRSQWPYVAERRTMGCRKMSGFTVCTTQLLNIAKHGGPDSRRQYTEAQCLQMIERAQKFAGRDPLIIAGDLNLKWSKKTPADQASLRRCIKASTRYVTRKSDGDVQHVITTMHVAKVAAKASPKWITDHPTLWVKATR</sequence>
<feature type="signal peptide" evidence="1">
    <location>
        <begin position="1"/>
        <end position="21"/>
    </location>
</feature>
<dbReference type="InterPro" id="IPR005135">
    <property type="entry name" value="Endo/exonuclease/phosphatase"/>
</dbReference>
<dbReference type="SUPFAM" id="SSF56219">
    <property type="entry name" value="DNase I-like"/>
    <property type="match status" value="1"/>
</dbReference>
<gene>
    <name evidence="3" type="ORF">Aru02nite_24390</name>
</gene>
<evidence type="ECO:0000256" key="1">
    <source>
        <dbReference type="SAM" id="SignalP"/>
    </source>
</evidence>
<keyword evidence="4" id="KW-1185">Reference proteome</keyword>
<feature type="chain" id="PRO_5039036352" description="Endonuclease/exonuclease/phosphatase domain-containing protein" evidence="1">
    <location>
        <begin position="22"/>
        <end position="304"/>
    </location>
</feature>
<comment type="caution">
    <text evidence="3">The sequence shown here is derived from an EMBL/GenBank/DDBJ whole genome shotgun (WGS) entry which is preliminary data.</text>
</comment>
<dbReference type="Gene3D" id="3.60.10.10">
    <property type="entry name" value="Endonuclease/exonuclease/phosphatase"/>
    <property type="match status" value="1"/>
</dbReference>
<feature type="domain" description="Endonuclease/exonuclease/phosphatase" evidence="2">
    <location>
        <begin position="87"/>
        <end position="254"/>
    </location>
</feature>
<protein>
    <recommendedName>
        <fullName evidence="2">Endonuclease/exonuclease/phosphatase domain-containing protein</fullName>
    </recommendedName>
</protein>
<proteinExistence type="predicted"/>
<dbReference type="RefSeq" id="WP_203657529.1">
    <property type="nucleotide sequence ID" value="NZ_BAAAZM010000006.1"/>
</dbReference>
<dbReference type="AlphaFoldDB" id="A0A8J3IZ82"/>
<evidence type="ECO:0000313" key="3">
    <source>
        <dbReference type="EMBL" id="GID11550.1"/>
    </source>
</evidence>
<dbReference type="EMBL" id="BOMB01000012">
    <property type="protein sequence ID" value="GID11550.1"/>
    <property type="molecule type" value="Genomic_DNA"/>
</dbReference>
<evidence type="ECO:0000259" key="2">
    <source>
        <dbReference type="Pfam" id="PF03372"/>
    </source>
</evidence>
<dbReference type="Proteomes" id="UP000612808">
    <property type="component" value="Unassembled WGS sequence"/>
</dbReference>
<reference evidence="3" key="1">
    <citation type="submission" date="2021-01" db="EMBL/GenBank/DDBJ databases">
        <title>Whole genome shotgun sequence of Actinocatenispora rupis NBRC 107355.</title>
        <authorList>
            <person name="Komaki H."/>
            <person name="Tamura T."/>
        </authorList>
    </citation>
    <scope>NUCLEOTIDE SEQUENCE</scope>
    <source>
        <strain evidence="3">NBRC 107355</strain>
    </source>
</reference>
<accession>A0A8J3IZ82</accession>
<name>A0A8J3IZ82_9ACTN</name>
<dbReference type="InterPro" id="IPR036691">
    <property type="entry name" value="Endo/exonu/phosph_ase_sf"/>
</dbReference>
<organism evidence="3 4">
    <name type="scientific">Actinocatenispora rupis</name>
    <dbReference type="NCBI Taxonomy" id="519421"/>
    <lineage>
        <taxon>Bacteria</taxon>
        <taxon>Bacillati</taxon>
        <taxon>Actinomycetota</taxon>
        <taxon>Actinomycetes</taxon>
        <taxon>Micromonosporales</taxon>
        <taxon>Micromonosporaceae</taxon>
        <taxon>Actinocatenispora</taxon>
    </lineage>
</organism>
<evidence type="ECO:0000313" key="4">
    <source>
        <dbReference type="Proteomes" id="UP000612808"/>
    </source>
</evidence>